<proteinExistence type="predicted"/>
<comment type="caution">
    <text evidence="2">The sequence shown here is derived from an EMBL/GenBank/DDBJ whole genome shotgun (WGS) entry which is preliminary data.</text>
</comment>
<evidence type="ECO:0000313" key="3">
    <source>
        <dbReference type="Proteomes" id="UP001156690"/>
    </source>
</evidence>
<accession>A0AAV5NT84</accession>
<dbReference type="Proteomes" id="UP001156690">
    <property type="component" value="Unassembled WGS sequence"/>
</dbReference>
<gene>
    <name evidence="2" type="ORF">GCM10007932_27930</name>
</gene>
<protein>
    <recommendedName>
        <fullName evidence="4">DUF4404 family protein</fullName>
    </recommendedName>
</protein>
<keyword evidence="3" id="KW-1185">Reference proteome</keyword>
<dbReference type="AlphaFoldDB" id="A0AAV5NT84"/>
<evidence type="ECO:0000313" key="2">
    <source>
        <dbReference type="EMBL" id="GLQ73433.1"/>
    </source>
</evidence>
<organism evidence="2 3">
    <name type="scientific">Vibrio penaeicida</name>
    <dbReference type="NCBI Taxonomy" id="104609"/>
    <lineage>
        <taxon>Bacteria</taxon>
        <taxon>Pseudomonadati</taxon>
        <taxon>Pseudomonadota</taxon>
        <taxon>Gammaproteobacteria</taxon>
        <taxon>Vibrionales</taxon>
        <taxon>Vibrionaceae</taxon>
        <taxon>Vibrio</taxon>
    </lineage>
</organism>
<sequence length="86" mass="9979">MVSSDNALNFDVKKQLEQIEAFTRDQQQEVQEMIAKSREQFNVSDPEESVDRIESEVNGMLSNIEGLLEQEIRKINEQLQQLLPND</sequence>
<keyword evidence="1" id="KW-0175">Coiled coil</keyword>
<name>A0AAV5NT84_9VIBR</name>
<reference evidence="3" key="1">
    <citation type="journal article" date="2019" name="Int. J. Syst. Evol. Microbiol.">
        <title>The Global Catalogue of Microorganisms (GCM) 10K type strain sequencing project: providing services to taxonomists for standard genome sequencing and annotation.</title>
        <authorList>
            <consortium name="The Broad Institute Genomics Platform"/>
            <consortium name="The Broad Institute Genome Sequencing Center for Infectious Disease"/>
            <person name="Wu L."/>
            <person name="Ma J."/>
        </authorList>
    </citation>
    <scope>NUCLEOTIDE SEQUENCE [LARGE SCALE GENOMIC DNA]</scope>
    <source>
        <strain evidence="3">NBRC 15640</strain>
    </source>
</reference>
<evidence type="ECO:0008006" key="4">
    <source>
        <dbReference type="Google" id="ProtNLM"/>
    </source>
</evidence>
<evidence type="ECO:0000256" key="1">
    <source>
        <dbReference type="SAM" id="Coils"/>
    </source>
</evidence>
<dbReference type="EMBL" id="BSNX01000030">
    <property type="protein sequence ID" value="GLQ73433.1"/>
    <property type="molecule type" value="Genomic_DNA"/>
</dbReference>
<feature type="coiled-coil region" evidence="1">
    <location>
        <begin position="50"/>
        <end position="81"/>
    </location>
</feature>